<dbReference type="EMBL" id="CP016618">
    <property type="protein sequence ID" value="ANY83645.1"/>
    <property type="molecule type" value="Genomic_DNA"/>
</dbReference>
<accession>A0A1B2EUK8</accession>
<gene>
    <name evidence="1" type="ORF">BB934_35935</name>
</gene>
<sequence length="83" mass="9197">MTLETAPGHKSQYLIRDLYKAMAVMRWYKLRHLSDLRVLSPGIWLVTASAMARAHEHPDPGTIEHARDMFAALAKAAGVLAGL</sequence>
<protein>
    <submittedName>
        <fullName evidence="1">Uncharacterized protein</fullName>
    </submittedName>
</protein>
<keyword evidence="1" id="KW-0614">Plasmid</keyword>
<dbReference type="AlphaFoldDB" id="A0A1B2EUK8"/>
<proteinExistence type="predicted"/>
<organism evidence="1">
    <name type="scientific">Microvirga ossetica</name>
    <dbReference type="NCBI Taxonomy" id="1882682"/>
    <lineage>
        <taxon>Bacteria</taxon>
        <taxon>Pseudomonadati</taxon>
        <taxon>Pseudomonadota</taxon>
        <taxon>Alphaproteobacteria</taxon>
        <taxon>Hyphomicrobiales</taxon>
        <taxon>Methylobacteriaceae</taxon>
        <taxon>Microvirga</taxon>
    </lineage>
</organism>
<name>A0A1B2EUK8_9HYPH</name>
<evidence type="ECO:0000313" key="1">
    <source>
        <dbReference type="EMBL" id="ANY83645.1"/>
    </source>
</evidence>
<dbReference type="KEGG" id="moc:BB934_35935"/>
<geneLocation type="plasmid" evidence="1">
    <name>unnamed3</name>
</geneLocation>
<reference evidence="1" key="1">
    <citation type="submission" date="2016-07" db="EMBL/GenBank/DDBJ databases">
        <title>Microvirga ossetica sp. nov. a new species of rhizobia isolated from root nodules of the legume species Vicia alpestris Steven originated from North Ossetia region in the Caucasus.</title>
        <authorList>
            <person name="Safronova V.I."/>
            <person name="Kuznetsova I.G."/>
            <person name="Sazanova A.L."/>
            <person name="Belimov A."/>
            <person name="Andronov E."/>
            <person name="Osledkin Y.S."/>
            <person name="Onishchuk O.P."/>
            <person name="Kurchak O.N."/>
            <person name="Shaposhnikov A.I."/>
            <person name="Willems A."/>
            <person name="Tikhonovich I.A."/>
        </authorList>
    </citation>
    <scope>NUCLEOTIDE SEQUENCE [LARGE SCALE GENOMIC DNA]</scope>
    <source>
        <strain evidence="1">V5/3M</strain>
        <plasmid evidence="1">unnamed3</plasmid>
    </source>
</reference>